<proteinExistence type="predicted"/>
<evidence type="ECO:0000259" key="4">
    <source>
        <dbReference type="Pfam" id="PF01648"/>
    </source>
</evidence>
<keyword evidence="2" id="KW-0479">Metal-binding</keyword>
<dbReference type="SUPFAM" id="SSF56214">
    <property type="entry name" value="4'-phosphopantetheinyl transferase"/>
    <property type="match status" value="1"/>
</dbReference>
<keyword evidence="3" id="KW-0460">Magnesium</keyword>
<dbReference type="RefSeq" id="WP_025734345.1">
    <property type="nucleotide sequence ID" value="NZ_CP024963.1"/>
</dbReference>
<evidence type="ECO:0000256" key="1">
    <source>
        <dbReference type="ARBA" id="ARBA00022679"/>
    </source>
</evidence>
<evidence type="ECO:0000313" key="5">
    <source>
        <dbReference type="EMBL" id="ATZ17179.1"/>
    </source>
</evidence>
<sequence length="109" mass="12741">MKKIGIDIIENSRIKIEQNFLNKILTQNEIKYLDQVDDLQRKIEFTAGRWAVKEAIWKVIPVEKRLAFHQIEIGYDPSHRPMVLNPEFANIAISISHEKHFTVAIAMEN</sequence>
<dbReference type="GO" id="GO:0000287">
    <property type="term" value="F:magnesium ion binding"/>
    <property type="evidence" value="ECO:0007669"/>
    <property type="project" value="InterPro"/>
</dbReference>
<dbReference type="Proteomes" id="UP000232063">
    <property type="component" value="Chromosome"/>
</dbReference>
<keyword evidence="1" id="KW-0808">Transferase</keyword>
<dbReference type="InterPro" id="IPR004568">
    <property type="entry name" value="Ppantetheine-prot_Trfase_dom"/>
</dbReference>
<keyword evidence="6" id="KW-1185">Reference proteome</keyword>
<dbReference type="GO" id="GO:0006633">
    <property type="term" value="P:fatty acid biosynthetic process"/>
    <property type="evidence" value="ECO:0007669"/>
    <property type="project" value="InterPro"/>
</dbReference>
<dbReference type="AlphaFoldDB" id="A0A2K8NTR2"/>
<dbReference type="InterPro" id="IPR008278">
    <property type="entry name" value="4-PPantetheinyl_Trfase_dom"/>
</dbReference>
<feature type="domain" description="4'-phosphopantetheinyl transferase" evidence="4">
    <location>
        <begin position="4"/>
        <end position="104"/>
    </location>
</feature>
<dbReference type="EMBL" id="CP024963">
    <property type="protein sequence ID" value="ATZ17179.1"/>
    <property type="molecule type" value="Genomic_DNA"/>
</dbReference>
<dbReference type="Gene3D" id="3.90.470.20">
    <property type="entry name" value="4'-phosphopantetheinyl transferase domain"/>
    <property type="match status" value="1"/>
</dbReference>
<evidence type="ECO:0000313" key="6">
    <source>
        <dbReference type="Proteomes" id="UP000232063"/>
    </source>
</evidence>
<gene>
    <name evidence="5" type="primary">acpS</name>
    <name evidence="5" type="ORF">ELUMI_v1c04550</name>
</gene>
<dbReference type="KEGG" id="elj:ELUMI_v1c04550"/>
<dbReference type="GO" id="GO:0008897">
    <property type="term" value="F:holo-[acyl-carrier-protein] synthase activity"/>
    <property type="evidence" value="ECO:0007669"/>
    <property type="project" value="InterPro"/>
</dbReference>
<organism evidence="5 6">
    <name type="scientific">Williamsoniiplasma luminosum</name>
    <dbReference type="NCBI Taxonomy" id="214888"/>
    <lineage>
        <taxon>Bacteria</taxon>
        <taxon>Bacillati</taxon>
        <taxon>Mycoplasmatota</taxon>
        <taxon>Mollicutes</taxon>
        <taxon>Entomoplasmatales</taxon>
        <taxon>Williamsoniiplasma</taxon>
    </lineage>
</organism>
<evidence type="ECO:0000256" key="3">
    <source>
        <dbReference type="ARBA" id="ARBA00022842"/>
    </source>
</evidence>
<dbReference type="InterPro" id="IPR037143">
    <property type="entry name" value="4-PPantetheinyl_Trfase_dom_sf"/>
</dbReference>
<accession>A0A2K8NTR2</accession>
<name>A0A2K8NTR2_9MOLU</name>
<dbReference type="Pfam" id="PF01648">
    <property type="entry name" value="ACPS"/>
    <property type="match status" value="1"/>
</dbReference>
<reference evidence="5 6" key="1">
    <citation type="submission" date="2017-11" db="EMBL/GenBank/DDBJ databases">
        <title>Genome sequence of Entomoplasma luminosum PIMN-1 (ATCC 49195).</title>
        <authorList>
            <person name="Lo W.-S."/>
            <person name="Gasparich G.E."/>
            <person name="Kuo C.-H."/>
        </authorList>
    </citation>
    <scope>NUCLEOTIDE SEQUENCE [LARGE SCALE GENOMIC DNA]</scope>
    <source>
        <strain evidence="5 6">PIMN-1</strain>
    </source>
</reference>
<evidence type="ECO:0000256" key="2">
    <source>
        <dbReference type="ARBA" id="ARBA00022723"/>
    </source>
</evidence>
<dbReference type="NCBIfam" id="TIGR00556">
    <property type="entry name" value="pantethn_trn"/>
    <property type="match status" value="1"/>
</dbReference>
<dbReference type="OrthoDB" id="389495at2"/>
<protein>
    <submittedName>
        <fullName evidence="5">Holo-[acyl-carrier-protein] synthase</fullName>
    </submittedName>
</protein>